<evidence type="ECO:0000256" key="4">
    <source>
        <dbReference type="SAM" id="Phobius"/>
    </source>
</evidence>
<dbReference type="Proteomes" id="UP000322000">
    <property type="component" value="Chromosome 9"/>
</dbReference>
<protein>
    <submittedName>
        <fullName evidence="6">Ethanolaminephosphotransferase 1-like</fullName>
    </submittedName>
</protein>
<reference evidence="6" key="1">
    <citation type="submission" date="2025-08" db="UniProtKB">
        <authorList>
            <consortium name="RefSeq"/>
        </authorList>
    </citation>
    <scope>IDENTIFICATION</scope>
</reference>
<dbReference type="RefSeq" id="XP_026732784.1">
    <property type="nucleotide sequence ID" value="XM_026876983.1"/>
</dbReference>
<keyword evidence="4" id="KW-1133">Transmembrane helix</keyword>
<dbReference type="OrthoDB" id="196717at2759"/>
<evidence type="ECO:0000256" key="2">
    <source>
        <dbReference type="ARBA" id="ARBA00010441"/>
    </source>
</evidence>
<dbReference type="PIRSF" id="PIRSF015665">
    <property type="entry name" value="CHOPT"/>
    <property type="match status" value="1"/>
</dbReference>
<keyword evidence="5" id="KW-1185">Reference proteome</keyword>
<comment type="similarity">
    <text evidence="2">Belongs to the CDP-alcohol phosphatidyltransferase class-I family.</text>
</comment>
<name>A0A7E5VWS7_TRINI</name>
<feature type="transmembrane region" description="Helical" evidence="4">
    <location>
        <begin position="197"/>
        <end position="216"/>
    </location>
</feature>
<dbReference type="GO" id="GO:0005794">
    <property type="term" value="C:Golgi apparatus"/>
    <property type="evidence" value="ECO:0007669"/>
    <property type="project" value="TreeGrafter"/>
</dbReference>
<comment type="subcellular location">
    <subcellularLocation>
        <location evidence="1">Membrane</location>
    </subcellularLocation>
</comment>
<feature type="transmembrane region" description="Helical" evidence="4">
    <location>
        <begin position="264"/>
        <end position="282"/>
    </location>
</feature>
<dbReference type="GO" id="GO:0006646">
    <property type="term" value="P:phosphatidylethanolamine biosynthetic process"/>
    <property type="evidence" value="ECO:0007669"/>
    <property type="project" value="TreeGrafter"/>
</dbReference>
<dbReference type="Gene3D" id="1.20.120.1760">
    <property type="match status" value="1"/>
</dbReference>
<keyword evidence="4" id="KW-0812">Transmembrane</keyword>
<evidence type="ECO:0000313" key="6">
    <source>
        <dbReference type="RefSeq" id="XP_026732784.1"/>
    </source>
</evidence>
<organism evidence="5 6">
    <name type="scientific">Trichoplusia ni</name>
    <name type="common">Cabbage looper</name>
    <dbReference type="NCBI Taxonomy" id="7111"/>
    <lineage>
        <taxon>Eukaryota</taxon>
        <taxon>Metazoa</taxon>
        <taxon>Ecdysozoa</taxon>
        <taxon>Arthropoda</taxon>
        <taxon>Hexapoda</taxon>
        <taxon>Insecta</taxon>
        <taxon>Pterygota</taxon>
        <taxon>Neoptera</taxon>
        <taxon>Endopterygota</taxon>
        <taxon>Lepidoptera</taxon>
        <taxon>Glossata</taxon>
        <taxon>Ditrysia</taxon>
        <taxon>Noctuoidea</taxon>
        <taxon>Noctuidae</taxon>
        <taxon>Plusiinae</taxon>
        <taxon>Trichoplusia</taxon>
    </lineage>
</organism>
<dbReference type="PANTHER" id="PTHR10414">
    <property type="entry name" value="ETHANOLAMINEPHOSPHOTRANSFERASE"/>
    <property type="match status" value="1"/>
</dbReference>
<feature type="transmembrane region" description="Helical" evidence="4">
    <location>
        <begin position="318"/>
        <end position="335"/>
    </location>
</feature>
<dbReference type="AlphaFoldDB" id="A0A7E5VWS7"/>
<evidence type="ECO:0000313" key="5">
    <source>
        <dbReference type="Proteomes" id="UP000322000"/>
    </source>
</evidence>
<proteinExistence type="inferred from homology"/>
<feature type="transmembrane region" description="Helical" evidence="4">
    <location>
        <begin position="89"/>
        <end position="105"/>
    </location>
</feature>
<feature type="transmembrane region" description="Helical" evidence="4">
    <location>
        <begin position="154"/>
        <end position="177"/>
    </location>
</feature>
<sequence length="359" mass="41166">MARFLSEDKLKGFEKYKYNSVDTSVLSNYVMHPFWNWCVQFCPVWVAPNLLTFTGFLLTVLNFFVFSYYDYGFHAMTAENVSNDYIPSYVWAVSGVNLFVAYTLGEFNPFDIIIEIDMTIIDEVSTLRFLFLIWNIFFNFYLTHWEKYNTGVMFLPWGYDFTMIGSCILLLVTSVFGPKAWHVTLPGGITPGVIFEFVLYFSAMLTSQTVILWNIYKSYRDGTGKMRPFSEAVRPLVPLIIFFVLSSVWAIYSPTDIINRAPRIFYILTGTIFSNINCRLIVSQMSDTRCEVFNWLLVPYAGVVLLVLGAAPGAAAELLLLAALALLCSLAHIYYGTKVVQEMCQHFNIECFHIKPKIK</sequence>
<dbReference type="GO" id="GO:0004307">
    <property type="term" value="F:ethanolaminephosphotransferase activity"/>
    <property type="evidence" value="ECO:0007669"/>
    <property type="project" value="TreeGrafter"/>
</dbReference>
<dbReference type="KEGG" id="tnl:113497431"/>
<evidence type="ECO:0000256" key="1">
    <source>
        <dbReference type="ARBA" id="ARBA00004370"/>
    </source>
</evidence>
<dbReference type="FunCoup" id="A0A7E5VWS7">
    <property type="interactions" value="1099"/>
</dbReference>
<feature type="transmembrane region" description="Helical" evidence="4">
    <location>
        <begin position="125"/>
        <end position="142"/>
    </location>
</feature>
<dbReference type="PANTHER" id="PTHR10414:SF71">
    <property type="entry name" value="FI05338P"/>
    <property type="match status" value="1"/>
</dbReference>
<evidence type="ECO:0000256" key="3">
    <source>
        <dbReference type="ARBA" id="ARBA00023136"/>
    </source>
</evidence>
<dbReference type="GeneID" id="113497431"/>
<feature type="transmembrane region" description="Helical" evidence="4">
    <location>
        <begin position="50"/>
        <end position="69"/>
    </location>
</feature>
<feature type="transmembrane region" description="Helical" evidence="4">
    <location>
        <begin position="294"/>
        <end position="312"/>
    </location>
</feature>
<keyword evidence="3 4" id="KW-0472">Membrane</keyword>
<dbReference type="InterPro" id="IPR014472">
    <property type="entry name" value="CHOPT"/>
</dbReference>
<gene>
    <name evidence="6" type="primary">LOC113497431</name>
</gene>
<dbReference type="GO" id="GO:0005789">
    <property type="term" value="C:endoplasmic reticulum membrane"/>
    <property type="evidence" value="ECO:0007669"/>
    <property type="project" value="TreeGrafter"/>
</dbReference>
<dbReference type="InterPro" id="IPR043130">
    <property type="entry name" value="CDP-OH_PTrfase_TM_dom"/>
</dbReference>
<dbReference type="InParanoid" id="A0A7E5VWS7"/>
<feature type="transmembrane region" description="Helical" evidence="4">
    <location>
        <begin position="236"/>
        <end position="252"/>
    </location>
</feature>
<accession>A0A7E5VWS7</accession>